<name>A0AAD9KQS0_RIDPI</name>
<dbReference type="Proteomes" id="UP001209878">
    <property type="component" value="Unassembled WGS sequence"/>
</dbReference>
<dbReference type="GO" id="GO:0005634">
    <property type="term" value="C:nucleus"/>
    <property type="evidence" value="ECO:0007669"/>
    <property type="project" value="TreeGrafter"/>
</dbReference>
<dbReference type="PANTHER" id="PTHR31058">
    <property type="entry name" value="ZINC FINGER C4H2 DOMAIN-CONTAINING PROTEIN"/>
    <property type="match status" value="1"/>
</dbReference>
<keyword evidence="1" id="KW-0175">Coiled coil</keyword>
<accession>A0AAD9KQS0</accession>
<proteinExistence type="predicted"/>
<comment type="caution">
    <text evidence="4">The sequence shown here is derived from an EMBL/GenBank/DDBJ whole genome shotgun (WGS) entry which is preliminary data.</text>
</comment>
<dbReference type="Pfam" id="PF10146">
    <property type="entry name" value="zf-C4H2"/>
    <property type="match status" value="1"/>
</dbReference>
<protein>
    <recommendedName>
        <fullName evidence="3">C4H2-type domain-containing protein</fullName>
    </recommendedName>
</protein>
<reference evidence="4" key="1">
    <citation type="journal article" date="2023" name="Mol. Biol. Evol.">
        <title>Third-Generation Sequencing Reveals the Adaptive Role of the Epigenome in Three Deep-Sea Polychaetes.</title>
        <authorList>
            <person name="Perez M."/>
            <person name="Aroh O."/>
            <person name="Sun Y."/>
            <person name="Lan Y."/>
            <person name="Juniper S.K."/>
            <person name="Young C.R."/>
            <person name="Angers B."/>
            <person name="Qian P.Y."/>
        </authorList>
    </citation>
    <scope>NUCLEOTIDE SEQUENCE</scope>
    <source>
        <strain evidence="4">R07B-5</strain>
    </source>
</reference>
<feature type="compositionally biased region" description="Polar residues" evidence="2">
    <location>
        <begin position="190"/>
        <end position="200"/>
    </location>
</feature>
<evidence type="ECO:0000259" key="3">
    <source>
        <dbReference type="PROSITE" id="PS51896"/>
    </source>
</evidence>
<sequence length="260" mass="28985">MADDGEAELFSKLEKIKEIRHKTMQLEKMKVKLKTELSAAEVEERYLSQYKAEMELLMQEKMAHVEELRLIHADLNLMETTIKQSEQEKSRMLDQVKTLYDSYEPLKEHVDILRVEIGLDRLPALASEDDKLTPEFFKKQKLEYHQSELPESSPSTASMALAMGASSSLSAATGAAAAAAAAVAAATTSQSMGVMPQSSGPKPDIRTQPPAPAPFRQQPPPMKACMSCHQQIHRNAPICPLCKAKSRSRNPKKPKRKLDE</sequence>
<dbReference type="EMBL" id="JAODUO010000766">
    <property type="protein sequence ID" value="KAK2174928.1"/>
    <property type="molecule type" value="Genomic_DNA"/>
</dbReference>
<organism evidence="4 5">
    <name type="scientific">Ridgeia piscesae</name>
    <name type="common">Tubeworm</name>
    <dbReference type="NCBI Taxonomy" id="27915"/>
    <lineage>
        <taxon>Eukaryota</taxon>
        <taxon>Metazoa</taxon>
        <taxon>Spiralia</taxon>
        <taxon>Lophotrochozoa</taxon>
        <taxon>Annelida</taxon>
        <taxon>Polychaeta</taxon>
        <taxon>Sedentaria</taxon>
        <taxon>Canalipalpata</taxon>
        <taxon>Sabellida</taxon>
        <taxon>Siboglinidae</taxon>
        <taxon>Ridgeia</taxon>
    </lineage>
</organism>
<gene>
    <name evidence="4" type="ORF">NP493_767g01008</name>
</gene>
<dbReference type="AlphaFoldDB" id="A0AAD9KQS0"/>
<feature type="coiled-coil region" evidence="1">
    <location>
        <begin position="16"/>
        <end position="95"/>
    </location>
</feature>
<feature type="region of interest" description="Disordered" evidence="2">
    <location>
        <begin position="188"/>
        <end position="220"/>
    </location>
</feature>
<keyword evidence="5" id="KW-1185">Reference proteome</keyword>
<dbReference type="GO" id="GO:0045666">
    <property type="term" value="P:positive regulation of neuron differentiation"/>
    <property type="evidence" value="ECO:0007669"/>
    <property type="project" value="TreeGrafter"/>
</dbReference>
<dbReference type="InterPro" id="IPR018482">
    <property type="entry name" value="Znf-C4H2"/>
</dbReference>
<evidence type="ECO:0000313" key="5">
    <source>
        <dbReference type="Proteomes" id="UP001209878"/>
    </source>
</evidence>
<feature type="domain" description="C4H2-type" evidence="3">
    <location>
        <begin position="217"/>
        <end position="259"/>
    </location>
</feature>
<dbReference type="PROSITE" id="PS51896">
    <property type="entry name" value="ZF_C4H2"/>
    <property type="match status" value="1"/>
</dbReference>
<evidence type="ECO:0000313" key="4">
    <source>
        <dbReference type="EMBL" id="KAK2174928.1"/>
    </source>
</evidence>
<evidence type="ECO:0000256" key="1">
    <source>
        <dbReference type="SAM" id="Coils"/>
    </source>
</evidence>
<feature type="compositionally biased region" description="Pro residues" evidence="2">
    <location>
        <begin position="209"/>
        <end position="220"/>
    </location>
</feature>
<dbReference type="InterPro" id="IPR044069">
    <property type="entry name" value="ZF_C4H2"/>
</dbReference>
<dbReference type="PANTHER" id="PTHR31058:SF2">
    <property type="entry name" value="ZINC FINGER C4H2 DOMAIN-CONTAINING PROTEIN"/>
    <property type="match status" value="1"/>
</dbReference>
<evidence type="ECO:0000256" key="2">
    <source>
        <dbReference type="SAM" id="MobiDB-lite"/>
    </source>
</evidence>